<dbReference type="EMBL" id="JAENIM010000009">
    <property type="protein sequence ID" value="MBK1789947.1"/>
    <property type="molecule type" value="Genomic_DNA"/>
</dbReference>
<feature type="compositionally biased region" description="Gly residues" evidence="2">
    <location>
        <begin position="687"/>
        <end position="696"/>
    </location>
</feature>
<dbReference type="Proteomes" id="UP000624703">
    <property type="component" value="Unassembled WGS sequence"/>
</dbReference>
<dbReference type="AlphaFoldDB" id="A0A8J7MAM1"/>
<evidence type="ECO:0000256" key="2">
    <source>
        <dbReference type="SAM" id="MobiDB-lite"/>
    </source>
</evidence>
<protein>
    <submittedName>
        <fullName evidence="3">Uncharacterized protein</fullName>
    </submittedName>
</protein>
<feature type="region of interest" description="Disordered" evidence="2">
    <location>
        <begin position="687"/>
        <end position="729"/>
    </location>
</feature>
<feature type="region of interest" description="Disordered" evidence="2">
    <location>
        <begin position="635"/>
        <end position="655"/>
    </location>
</feature>
<proteinExistence type="predicted"/>
<gene>
    <name evidence="3" type="ORF">JIN82_02125</name>
</gene>
<reference evidence="3" key="1">
    <citation type="submission" date="2021-01" db="EMBL/GenBank/DDBJ databases">
        <title>Modified the classification status of verrucomicrobia.</title>
        <authorList>
            <person name="Feng X."/>
        </authorList>
    </citation>
    <scope>NUCLEOTIDE SEQUENCE</scope>
    <source>
        <strain evidence="3">_KCTC 22039</strain>
    </source>
</reference>
<feature type="coiled-coil region" evidence="1">
    <location>
        <begin position="338"/>
        <end position="394"/>
    </location>
</feature>
<keyword evidence="4" id="KW-1185">Reference proteome</keyword>
<comment type="caution">
    <text evidence="3">The sequence shown here is derived from an EMBL/GenBank/DDBJ whole genome shotgun (WGS) entry which is preliminary data.</text>
</comment>
<accession>A0A8J7MAM1</accession>
<evidence type="ECO:0000313" key="3">
    <source>
        <dbReference type="EMBL" id="MBK1789947.1"/>
    </source>
</evidence>
<dbReference type="RefSeq" id="WP_200309982.1">
    <property type="nucleotide sequence ID" value="NZ_JAENIM010000009.1"/>
</dbReference>
<feature type="compositionally biased region" description="Basic and acidic residues" evidence="2">
    <location>
        <begin position="699"/>
        <end position="708"/>
    </location>
</feature>
<organism evidence="3 4">
    <name type="scientific">Persicirhabdus sediminis</name>
    <dbReference type="NCBI Taxonomy" id="454144"/>
    <lineage>
        <taxon>Bacteria</taxon>
        <taxon>Pseudomonadati</taxon>
        <taxon>Verrucomicrobiota</taxon>
        <taxon>Verrucomicrobiia</taxon>
        <taxon>Verrucomicrobiales</taxon>
        <taxon>Verrucomicrobiaceae</taxon>
        <taxon>Persicirhabdus</taxon>
    </lineage>
</organism>
<evidence type="ECO:0000313" key="4">
    <source>
        <dbReference type="Proteomes" id="UP000624703"/>
    </source>
</evidence>
<name>A0A8J7MAM1_9BACT</name>
<evidence type="ECO:0000256" key="1">
    <source>
        <dbReference type="SAM" id="Coils"/>
    </source>
</evidence>
<sequence>MSDIPPYSPLRFEIDHSQLAVVYGEDAVVQVRVVGGELESPVQCLVRDREQGRTESLACYSEGTQSFAKKFENTRQPVEFAFTCGRARSDWFQLDVLLQPRVASASVKISSPEYTGMAMESFSLDSNEIRAAAGSIVELVLHSNRPLGGGLLEVRSKDTDGNEQTTEVSGELVGHSSVCFSWTAQESSDLVAHIHDVRFTKAASPFAISLNVKKDEVPTISVNSPQSLLLATPKSKVPFELRVEDDFGIKSVKLQRTLLGFRDRGKLIAEGQFGKSYHYENQLDLAQLGVEAEQTLEFYFEAQDHHPNKLGIGVSDLVKVVVISEEEYAERIRMKTQLEEFTIRYQALAHAMKQARNAIGQLHEAIDSGDPDSIKSALEQAKKHLAESKELANKIGDDFEAFAMEKRLRDVASALGKQADEALKQLNQFGEGSSPAEMSKGLDELGSGFKKIEKKVAQVRQDAEKVKQLGEVMKQSAEFMRIYKAQESLAERTQLMAKEIAMGEMTNAGNLANLGRLQQKNRQALAEMKRELLKHAGNLDDEFAQMAADVQQFIELLDRLDIDNAMKAAETAAEKGQSIDAAANSILALSLMEQLLQQKNSFCSMCKSRAPRFTLPQDVAMTMQQMLEALMCQSQRGQGNGNSGGAGGGGGGSGSDGYSVMGNSLSIPMYGPDRAIFSPQQFMSAHGGAGGKGALGTDGVKETNRIEIEQASQQSQAGPESENVPDRYKDAVKRYFVND</sequence>
<keyword evidence="1" id="KW-0175">Coiled coil</keyword>
<feature type="compositionally biased region" description="Gly residues" evidence="2">
    <location>
        <begin position="638"/>
        <end position="655"/>
    </location>
</feature>